<accession>A0A1T1D4Y6</accession>
<dbReference type="RefSeq" id="WP_078232016.1">
    <property type="nucleotide sequence ID" value="NZ_MWLE01000034.1"/>
</dbReference>
<dbReference type="AlphaFoldDB" id="A0A1T1D4Y6"/>
<gene>
    <name evidence="3" type="ORF">BV53_02475</name>
</gene>
<feature type="region of interest" description="Disordered" evidence="1">
    <location>
        <begin position="71"/>
        <end position="156"/>
    </location>
</feature>
<keyword evidence="2" id="KW-1133">Transmembrane helix</keyword>
<evidence type="ECO:0000256" key="2">
    <source>
        <dbReference type="SAM" id="Phobius"/>
    </source>
</evidence>
<organism evidence="3 4">
    <name type="scientific">Candidatus Synechococcus spongiarum LMB bulk15N</name>
    <dbReference type="NCBI Taxonomy" id="1943583"/>
    <lineage>
        <taxon>Bacteria</taxon>
        <taxon>Bacillati</taxon>
        <taxon>Cyanobacteriota</taxon>
        <taxon>Cyanophyceae</taxon>
        <taxon>Synechococcales</taxon>
        <taxon>Synechococcaceae</taxon>
        <taxon>Synechococcus</taxon>
    </lineage>
</organism>
<reference evidence="3 4" key="1">
    <citation type="submission" date="2017-02" db="EMBL/GenBank/DDBJ databases">
        <title>Draft Genome Sequences of 'Candidatus Synechococcus spongiarum', Cyanobacterial Symbionts of the Mediterranean Sponge Aplysina aerophoba from two locations.</title>
        <authorList>
            <person name="Slaby B.M."/>
            <person name="Hentschel U."/>
        </authorList>
    </citation>
    <scope>NUCLEOTIDE SEQUENCE [LARGE SCALE GENOMIC DNA]</scope>
    <source>
        <strain evidence="3">LMB bulk15N</strain>
    </source>
</reference>
<dbReference type="Proteomes" id="UP000242590">
    <property type="component" value="Unassembled WGS sequence"/>
</dbReference>
<evidence type="ECO:0000256" key="1">
    <source>
        <dbReference type="SAM" id="MobiDB-lite"/>
    </source>
</evidence>
<comment type="caution">
    <text evidence="3">The sequence shown here is derived from an EMBL/GenBank/DDBJ whole genome shotgun (WGS) entry which is preliminary data.</text>
</comment>
<feature type="transmembrane region" description="Helical" evidence="2">
    <location>
        <begin position="42"/>
        <end position="67"/>
    </location>
</feature>
<keyword evidence="2" id="KW-0812">Transmembrane</keyword>
<proteinExistence type="predicted"/>
<dbReference type="EMBL" id="MWLE01000034">
    <property type="protein sequence ID" value="OOV35926.1"/>
    <property type="molecule type" value="Genomic_DNA"/>
</dbReference>
<protein>
    <submittedName>
        <fullName evidence="3">Uncharacterized protein</fullName>
    </submittedName>
</protein>
<dbReference type="OrthoDB" id="9980669at2"/>
<sequence>MMKRALLILVLLSPWLAAVWVGLHNLRQPRQLQLLTATTPALPIGGWLLLSSSLGAALGATAVGVLLRTEHAPRRSRLSQADLEDNIQDDGGTGEDPNPDPEHWGGAESSLGGPPPVMDVPFRVVRAARIPDPAPEPSPSPTDNDDDWQPPESETW</sequence>
<feature type="compositionally biased region" description="Acidic residues" evidence="1">
    <location>
        <begin position="143"/>
        <end position="156"/>
    </location>
</feature>
<name>A0A1T1D4Y6_9SYNE</name>
<evidence type="ECO:0000313" key="4">
    <source>
        <dbReference type="Proteomes" id="UP000242590"/>
    </source>
</evidence>
<keyword evidence="2" id="KW-0472">Membrane</keyword>
<evidence type="ECO:0000313" key="3">
    <source>
        <dbReference type="EMBL" id="OOV35926.1"/>
    </source>
</evidence>